<reference evidence="2" key="1">
    <citation type="submission" date="2021-01" db="EMBL/GenBank/DDBJ databases">
        <authorList>
            <person name="Kaushik A."/>
        </authorList>
    </citation>
    <scope>NUCLEOTIDE SEQUENCE</scope>
    <source>
        <strain evidence="2">AG1-1B</strain>
    </source>
</reference>
<sequence>MTQVASKYPSLQGIVDYASAVTFELRQSTSGGPLLVRLNFKNGSDAEFTAYNMFGKNQDVELSEFTSRLSPYGINDLNDWCTTCSNWSDRKCNLIAAANTSTIAYQRIGVSPVGAGFIGAGVTIAVFLAALAVMAFMGLLTFGRKSRKTHPMLPVVSRDNASS</sequence>
<evidence type="ECO:0000313" key="2">
    <source>
        <dbReference type="EMBL" id="CAE6435175.1"/>
    </source>
</evidence>
<organism evidence="2 3">
    <name type="scientific">Rhizoctonia solani</name>
    <dbReference type="NCBI Taxonomy" id="456999"/>
    <lineage>
        <taxon>Eukaryota</taxon>
        <taxon>Fungi</taxon>
        <taxon>Dikarya</taxon>
        <taxon>Basidiomycota</taxon>
        <taxon>Agaricomycotina</taxon>
        <taxon>Agaricomycetes</taxon>
        <taxon>Cantharellales</taxon>
        <taxon>Ceratobasidiaceae</taxon>
        <taxon>Rhizoctonia</taxon>
    </lineage>
</organism>
<dbReference type="EMBL" id="CAJMWQ010001103">
    <property type="protein sequence ID" value="CAE6435175.1"/>
    <property type="molecule type" value="Genomic_DNA"/>
</dbReference>
<dbReference type="AlphaFoldDB" id="A0A8H2XX71"/>
<evidence type="ECO:0000256" key="1">
    <source>
        <dbReference type="SAM" id="Phobius"/>
    </source>
</evidence>
<keyword evidence="1" id="KW-0812">Transmembrane</keyword>
<gene>
    <name evidence="2" type="ORF">RDB_LOCUS64036</name>
</gene>
<comment type="caution">
    <text evidence="2">The sequence shown here is derived from an EMBL/GenBank/DDBJ whole genome shotgun (WGS) entry which is preliminary data.</text>
</comment>
<evidence type="ECO:0000313" key="3">
    <source>
        <dbReference type="Proteomes" id="UP000663826"/>
    </source>
</evidence>
<dbReference type="SUPFAM" id="SSF53254">
    <property type="entry name" value="Phosphoglycerate mutase-like"/>
    <property type="match status" value="1"/>
</dbReference>
<dbReference type="Proteomes" id="UP000663826">
    <property type="component" value="Unassembled WGS sequence"/>
</dbReference>
<dbReference type="InterPro" id="IPR029033">
    <property type="entry name" value="His_PPase_superfam"/>
</dbReference>
<feature type="transmembrane region" description="Helical" evidence="1">
    <location>
        <begin position="117"/>
        <end position="142"/>
    </location>
</feature>
<protein>
    <submittedName>
        <fullName evidence="2">Uncharacterized protein</fullName>
    </submittedName>
</protein>
<name>A0A8H2XX71_9AGAM</name>
<accession>A0A8H2XX71</accession>
<keyword evidence="1" id="KW-1133">Transmembrane helix</keyword>
<dbReference type="Gene3D" id="3.40.50.1240">
    <property type="entry name" value="Phosphoglycerate mutase-like"/>
    <property type="match status" value="1"/>
</dbReference>
<feature type="non-terminal residue" evidence="2">
    <location>
        <position position="1"/>
    </location>
</feature>
<proteinExistence type="predicted"/>
<keyword evidence="1" id="KW-0472">Membrane</keyword>